<evidence type="ECO:0000313" key="2">
    <source>
        <dbReference type="Proteomes" id="UP000246303"/>
    </source>
</evidence>
<accession>A0A2V3DNC9</accession>
<evidence type="ECO:0000313" key="1">
    <source>
        <dbReference type="EMBL" id="PXA63926.1"/>
    </source>
</evidence>
<keyword evidence="2" id="KW-1185">Reference proteome</keyword>
<comment type="caution">
    <text evidence="1">The sequence shown here is derived from an EMBL/GenBank/DDBJ whole genome shotgun (WGS) entry which is preliminary data.</text>
</comment>
<dbReference type="AlphaFoldDB" id="A0A2V3DNC9"/>
<dbReference type="Proteomes" id="UP000246303">
    <property type="component" value="Unassembled WGS sequence"/>
</dbReference>
<gene>
    <name evidence="1" type="ORF">CVS29_17885</name>
</gene>
<sequence>MDDIEWEAELGYLVGRINSLQAAYDRVYESVALPASIRAADDAATWPLTIGQHAQYCLVQAIDMCQGIADLVTMETGLQIPIAATHPLARAAIESASMAIWMTSPTTRRERVVHRLQAAHAELVFEKAFIHAVASGQSPSQQQEMQRAHAKDSRRLWIWMKEIARANDIEDMEYVQKMPGWQVVVEAAAPALPAARASLLVAAWRFTSGLTHPSFIRGRVAHTFVQTEPGGDKSRGEVSANIEWLVSTASVAEALTRKALVRLQQTKAQVNEEHPVPALRRIH</sequence>
<reference evidence="1 2" key="1">
    <citation type="submission" date="2018-05" db="EMBL/GenBank/DDBJ databases">
        <title>Genetic diversity of glacier-inhabiting Cryobacterium bacteria in China and description of Cryobacterium mengkeensis sp. nov. and Arthrobacter glacialis sp. nov.</title>
        <authorList>
            <person name="Liu Q."/>
            <person name="Xin Y.-H."/>
        </authorList>
    </citation>
    <scope>NUCLEOTIDE SEQUENCE [LARGE SCALE GENOMIC DNA]</scope>
    <source>
        <strain evidence="1 2">GP3</strain>
    </source>
</reference>
<protein>
    <submittedName>
        <fullName evidence="1">Uncharacterized protein</fullName>
    </submittedName>
</protein>
<name>A0A2V3DNC9_9MICC</name>
<proteinExistence type="predicted"/>
<dbReference type="EMBL" id="QHLZ01000020">
    <property type="protein sequence ID" value="PXA63926.1"/>
    <property type="molecule type" value="Genomic_DNA"/>
</dbReference>
<organism evidence="1 2">
    <name type="scientific">Arthrobacter psychrochitiniphilus</name>
    <dbReference type="NCBI Taxonomy" id="291045"/>
    <lineage>
        <taxon>Bacteria</taxon>
        <taxon>Bacillati</taxon>
        <taxon>Actinomycetota</taxon>
        <taxon>Actinomycetes</taxon>
        <taxon>Micrococcales</taxon>
        <taxon>Micrococcaceae</taxon>
        <taxon>Arthrobacter</taxon>
    </lineage>
</organism>